<name>A0ABR3BFQ8_PHYBL</name>
<dbReference type="InterPro" id="IPR011009">
    <property type="entry name" value="Kinase-like_dom_sf"/>
</dbReference>
<evidence type="ECO:0000256" key="4">
    <source>
        <dbReference type="RuleBase" id="RU000304"/>
    </source>
</evidence>
<evidence type="ECO:0000259" key="6">
    <source>
        <dbReference type="PROSITE" id="PS50011"/>
    </source>
</evidence>
<keyword evidence="8" id="KW-1185">Reference proteome</keyword>
<reference evidence="7 8" key="1">
    <citation type="submission" date="2024-04" db="EMBL/GenBank/DDBJ databases">
        <title>Symmetric and asymmetric DNA N6-adenine methylation regulates different biological responses in Mucorales.</title>
        <authorList>
            <consortium name="Lawrence Berkeley National Laboratory"/>
            <person name="Lax C."/>
            <person name="Mondo S.J."/>
            <person name="Osorio-Concepcion M."/>
            <person name="Muszewska A."/>
            <person name="Corrochano-Luque M."/>
            <person name="Gutierrez G."/>
            <person name="Riley R."/>
            <person name="Lipzen A."/>
            <person name="Guo J."/>
            <person name="Hundley H."/>
            <person name="Amirebrahimi M."/>
            <person name="Ng V."/>
            <person name="Lorenzo-Gutierrez D."/>
            <person name="Binder U."/>
            <person name="Yang J."/>
            <person name="Song Y."/>
            <person name="Canovas D."/>
            <person name="Navarro E."/>
            <person name="Freitag M."/>
            <person name="Gabaldon T."/>
            <person name="Grigoriev I.V."/>
            <person name="Corrochano L.M."/>
            <person name="Nicolas F.E."/>
            <person name="Garre V."/>
        </authorList>
    </citation>
    <scope>NUCLEOTIDE SEQUENCE [LARGE SCALE GENOMIC DNA]</scope>
    <source>
        <strain evidence="7 8">L51</strain>
    </source>
</reference>
<dbReference type="PROSITE" id="PS50011">
    <property type="entry name" value="PROTEIN_KINASE_DOM"/>
    <property type="match status" value="1"/>
</dbReference>
<keyword evidence="2 3" id="KW-0067">ATP-binding</keyword>
<gene>
    <name evidence="7" type="ORF">J3Q64DRAFT_1652555</name>
</gene>
<evidence type="ECO:0000256" key="5">
    <source>
        <dbReference type="SAM" id="MobiDB-lite"/>
    </source>
</evidence>
<dbReference type="Gene3D" id="3.30.200.20">
    <property type="entry name" value="Phosphorylase Kinase, domain 1"/>
    <property type="match status" value="1"/>
</dbReference>
<dbReference type="Proteomes" id="UP001448207">
    <property type="component" value="Unassembled WGS sequence"/>
</dbReference>
<evidence type="ECO:0000313" key="8">
    <source>
        <dbReference type="Proteomes" id="UP001448207"/>
    </source>
</evidence>
<dbReference type="EMBL" id="JBCLYO010000001">
    <property type="protein sequence ID" value="KAL0097704.1"/>
    <property type="molecule type" value="Genomic_DNA"/>
</dbReference>
<feature type="compositionally biased region" description="Low complexity" evidence="5">
    <location>
        <begin position="380"/>
        <end position="393"/>
    </location>
</feature>
<proteinExistence type="inferred from homology"/>
<dbReference type="PROSITE" id="PS00108">
    <property type="entry name" value="PROTEIN_KINASE_ST"/>
    <property type="match status" value="1"/>
</dbReference>
<feature type="domain" description="Protein kinase" evidence="6">
    <location>
        <begin position="27"/>
        <end position="284"/>
    </location>
</feature>
<protein>
    <submittedName>
        <fullName evidence="7">Kinase-like domain-containing protein</fullName>
    </submittedName>
</protein>
<keyword evidence="1 3" id="KW-0547">Nucleotide-binding</keyword>
<dbReference type="SMART" id="SM00220">
    <property type="entry name" value="S_TKc"/>
    <property type="match status" value="1"/>
</dbReference>
<sequence length="406" mass="45119">MGLFKTFDMIVHGGVQQPESHEKKKTYEFGHLLGSGSFGSVKYAKRLSDDKDVAVKVIPKRNVKGHYDMVYAEMKVLQGLEHPNVIGFYDWFESREKFYLVFELATGGELFDRLFERGKFTEKDATAVIRSVLNGLEFLHANKIVHRDMKPENLLFKTPDANAELVICDFGIAKMADETSSPLHTVCGSPGYVAPEVLLKKGYGTAIDMWAVGVITYTLLCGYQPFQADDQMELVDEIIHARYEFHERYWRNVSQEAKDFIKKLLTLDADKRPTAVEALKDKWLNSLDMPEVDLLETVRENFNPRRKLKSVVGAVRAMNRLKTNISQKGSETDLPGLTPTIVPTTPTTPVPEQASAQTPAQTPVQTLESVAKSAPKSTQAHVPVSVPAPSANVPAPPAPTTTAVAQ</sequence>
<dbReference type="Gene3D" id="1.10.510.10">
    <property type="entry name" value="Transferase(Phosphotransferase) domain 1"/>
    <property type="match status" value="1"/>
</dbReference>
<feature type="compositionally biased region" description="Polar residues" evidence="5">
    <location>
        <begin position="354"/>
        <end position="368"/>
    </location>
</feature>
<keyword evidence="4" id="KW-0808">Transferase</keyword>
<dbReference type="InterPro" id="IPR008271">
    <property type="entry name" value="Ser/Thr_kinase_AS"/>
</dbReference>
<feature type="region of interest" description="Disordered" evidence="5">
    <location>
        <begin position="326"/>
        <end position="406"/>
    </location>
</feature>
<comment type="caution">
    <text evidence="7">The sequence shown here is derived from an EMBL/GenBank/DDBJ whole genome shotgun (WGS) entry which is preliminary data.</text>
</comment>
<dbReference type="CDD" id="cd05117">
    <property type="entry name" value="STKc_CAMK"/>
    <property type="match status" value="1"/>
</dbReference>
<dbReference type="PROSITE" id="PS00107">
    <property type="entry name" value="PROTEIN_KINASE_ATP"/>
    <property type="match status" value="1"/>
</dbReference>
<evidence type="ECO:0000313" key="7">
    <source>
        <dbReference type="EMBL" id="KAL0097704.1"/>
    </source>
</evidence>
<comment type="similarity">
    <text evidence="4">Belongs to the protein kinase superfamily.</text>
</comment>
<dbReference type="PANTHER" id="PTHR24347">
    <property type="entry name" value="SERINE/THREONINE-PROTEIN KINASE"/>
    <property type="match status" value="1"/>
</dbReference>
<evidence type="ECO:0000256" key="3">
    <source>
        <dbReference type="PROSITE-ProRule" id="PRU10141"/>
    </source>
</evidence>
<accession>A0ABR3BFQ8</accession>
<evidence type="ECO:0000256" key="2">
    <source>
        <dbReference type="ARBA" id="ARBA00022840"/>
    </source>
</evidence>
<dbReference type="InterPro" id="IPR017441">
    <property type="entry name" value="Protein_kinase_ATP_BS"/>
</dbReference>
<organism evidence="7 8">
    <name type="scientific">Phycomyces blakesleeanus</name>
    <dbReference type="NCBI Taxonomy" id="4837"/>
    <lineage>
        <taxon>Eukaryota</taxon>
        <taxon>Fungi</taxon>
        <taxon>Fungi incertae sedis</taxon>
        <taxon>Mucoromycota</taxon>
        <taxon>Mucoromycotina</taxon>
        <taxon>Mucoromycetes</taxon>
        <taxon>Mucorales</taxon>
        <taxon>Phycomycetaceae</taxon>
        <taxon>Phycomyces</taxon>
    </lineage>
</organism>
<dbReference type="InterPro" id="IPR000719">
    <property type="entry name" value="Prot_kinase_dom"/>
</dbReference>
<keyword evidence="4" id="KW-0418">Kinase</keyword>
<dbReference type="SUPFAM" id="SSF56112">
    <property type="entry name" value="Protein kinase-like (PK-like)"/>
    <property type="match status" value="1"/>
</dbReference>
<feature type="binding site" evidence="3">
    <location>
        <position position="56"/>
    </location>
    <ligand>
        <name>ATP</name>
        <dbReference type="ChEBI" id="CHEBI:30616"/>
    </ligand>
</feature>
<feature type="compositionally biased region" description="Low complexity" evidence="5">
    <location>
        <begin position="338"/>
        <end position="351"/>
    </location>
</feature>
<keyword evidence="4" id="KW-0723">Serine/threonine-protein kinase</keyword>
<dbReference type="Pfam" id="PF00069">
    <property type="entry name" value="Pkinase"/>
    <property type="match status" value="1"/>
</dbReference>
<evidence type="ECO:0000256" key="1">
    <source>
        <dbReference type="ARBA" id="ARBA00022741"/>
    </source>
</evidence>